<feature type="domain" description="Acyl-CoA dehydrogenase/oxidase C-terminal" evidence="9">
    <location>
        <begin position="242"/>
        <end position="401"/>
    </location>
</feature>
<comment type="caution">
    <text evidence="12">The sequence shown here is derived from an EMBL/GenBank/DDBJ whole genome shotgun (WGS) entry which is preliminary data.</text>
</comment>
<dbReference type="Gene3D" id="1.10.540.10">
    <property type="entry name" value="Acyl-CoA dehydrogenase/oxidase, N-terminal domain"/>
    <property type="match status" value="1"/>
</dbReference>
<evidence type="ECO:0000256" key="6">
    <source>
        <dbReference type="ARBA" id="ARBA00023002"/>
    </source>
</evidence>
<dbReference type="Gene3D" id="1.20.140.10">
    <property type="entry name" value="Butyryl-CoA Dehydrogenase, subunit A, domain 3"/>
    <property type="match status" value="1"/>
</dbReference>
<comment type="cofactor">
    <cofactor evidence="1 7">
        <name>FAD</name>
        <dbReference type="ChEBI" id="CHEBI:57692"/>
    </cofactor>
</comment>
<dbReference type="InterPro" id="IPR037069">
    <property type="entry name" value="AcylCoA_DH/ox_N_sf"/>
</dbReference>
<dbReference type="CDD" id="cd00567">
    <property type="entry name" value="ACAD"/>
    <property type="match status" value="1"/>
</dbReference>
<dbReference type="InterPro" id="IPR006091">
    <property type="entry name" value="Acyl-CoA_Oxase/DH_mid-dom"/>
</dbReference>
<keyword evidence="13" id="KW-1185">Reference proteome</keyword>
<feature type="region of interest" description="Disordered" evidence="8">
    <location>
        <begin position="1"/>
        <end position="25"/>
    </location>
</feature>
<dbReference type="PANTHER" id="PTHR48083">
    <property type="entry name" value="MEDIUM-CHAIN SPECIFIC ACYL-COA DEHYDROGENASE, MITOCHONDRIAL-RELATED"/>
    <property type="match status" value="1"/>
</dbReference>
<keyword evidence="6 7" id="KW-0560">Oxidoreductase</keyword>
<organism evidence="12 13">
    <name type="scientific">Streptomyces achromogenes</name>
    <dbReference type="NCBI Taxonomy" id="67255"/>
    <lineage>
        <taxon>Bacteria</taxon>
        <taxon>Bacillati</taxon>
        <taxon>Actinomycetota</taxon>
        <taxon>Actinomycetes</taxon>
        <taxon>Kitasatosporales</taxon>
        <taxon>Streptomycetaceae</taxon>
        <taxon>Streptomyces</taxon>
    </lineage>
</organism>
<evidence type="ECO:0000259" key="10">
    <source>
        <dbReference type="Pfam" id="PF02770"/>
    </source>
</evidence>
<evidence type="ECO:0000259" key="9">
    <source>
        <dbReference type="Pfam" id="PF00441"/>
    </source>
</evidence>
<dbReference type="InterPro" id="IPR013786">
    <property type="entry name" value="AcylCoA_DH/ox_N"/>
</dbReference>
<dbReference type="Pfam" id="PF02771">
    <property type="entry name" value="Acyl-CoA_dh_N"/>
    <property type="match status" value="1"/>
</dbReference>
<feature type="domain" description="Acyl-CoA oxidase/dehydrogenase middle" evidence="10">
    <location>
        <begin position="142"/>
        <end position="232"/>
    </location>
</feature>
<evidence type="ECO:0000256" key="4">
    <source>
        <dbReference type="ARBA" id="ARBA00022630"/>
    </source>
</evidence>
<comment type="similarity">
    <text evidence="2 7">Belongs to the acyl-CoA dehydrogenase family.</text>
</comment>
<name>A0ABU0Q3Z6_STRAH</name>
<evidence type="ECO:0000313" key="12">
    <source>
        <dbReference type="EMBL" id="MDQ0685390.1"/>
    </source>
</evidence>
<dbReference type="Pfam" id="PF02770">
    <property type="entry name" value="Acyl-CoA_dh_M"/>
    <property type="match status" value="1"/>
</dbReference>
<dbReference type="Pfam" id="PF00441">
    <property type="entry name" value="Acyl-CoA_dh_1"/>
    <property type="match status" value="1"/>
</dbReference>
<evidence type="ECO:0000313" key="13">
    <source>
        <dbReference type="Proteomes" id="UP001243364"/>
    </source>
</evidence>
<evidence type="ECO:0000256" key="8">
    <source>
        <dbReference type="SAM" id="MobiDB-lite"/>
    </source>
</evidence>
<dbReference type="Proteomes" id="UP001243364">
    <property type="component" value="Unassembled WGS sequence"/>
</dbReference>
<evidence type="ECO:0000256" key="1">
    <source>
        <dbReference type="ARBA" id="ARBA00001974"/>
    </source>
</evidence>
<evidence type="ECO:0000256" key="7">
    <source>
        <dbReference type="RuleBase" id="RU362125"/>
    </source>
</evidence>
<proteinExistence type="inferred from homology"/>
<dbReference type="Gene3D" id="2.40.110.10">
    <property type="entry name" value="Butyryl-CoA Dehydrogenase, subunit A, domain 2"/>
    <property type="match status" value="1"/>
</dbReference>
<protein>
    <recommendedName>
        <fullName evidence="3">Medium-chain specific acyl-CoA dehydrogenase, mitochondrial</fullName>
    </recommendedName>
</protein>
<evidence type="ECO:0000256" key="5">
    <source>
        <dbReference type="ARBA" id="ARBA00022827"/>
    </source>
</evidence>
<dbReference type="InterPro" id="IPR050741">
    <property type="entry name" value="Acyl-CoA_dehydrogenase"/>
</dbReference>
<feature type="compositionally biased region" description="Low complexity" evidence="8">
    <location>
        <begin position="1"/>
        <end position="19"/>
    </location>
</feature>
<evidence type="ECO:0000256" key="2">
    <source>
        <dbReference type="ARBA" id="ARBA00009347"/>
    </source>
</evidence>
<gene>
    <name evidence="12" type="ORF">QFZ56_004353</name>
</gene>
<dbReference type="RefSeq" id="WP_307045050.1">
    <property type="nucleotide sequence ID" value="NZ_JAUSYA010000001.1"/>
</dbReference>
<dbReference type="SUPFAM" id="SSF56645">
    <property type="entry name" value="Acyl-CoA dehydrogenase NM domain-like"/>
    <property type="match status" value="1"/>
</dbReference>
<dbReference type="InterPro" id="IPR006089">
    <property type="entry name" value="Acyl-CoA_DH_CS"/>
</dbReference>
<dbReference type="SUPFAM" id="SSF47203">
    <property type="entry name" value="Acyl-CoA dehydrogenase C-terminal domain-like"/>
    <property type="match status" value="1"/>
</dbReference>
<dbReference type="PROSITE" id="PS00073">
    <property type="entry name" value="ACYL_COA_DH_2"/>
    <property type="match status" value="1"/>
</dbReference>
<reference evidence="12 13" key="1">
    <citation type="submission" date="2023-07" db="EMBL/GenBank/DDBJ databases">
        <title>Comparative genomics of wheat-associated soil bacteria to identify genetic determinants of phenazine resistance.</title>
        <authorList>
            <person name="Mouncey N."/>
        </authorList>
    </citation>
    <scope>NUCLEOTIDE SEQUENCE [LARGE SCALE GENOMIC DNA]</scope>
    <source>
        <strain evidence="12 13">W4I19-2</strain>
    </source>
</reference>
<keyword evidence="5 7" id="KW-0274">FAD</keyword>
<dbReference type="PANTHER" id="PTHR48083:SF2">
    <property type="entry name" value="MEDIUM-CHAIN SPECIFIC ACYL-COA DEHYDROGENASE, MITOCHONDRIAL"/>
    <property type="match status" value="1"/>
</dbReference>
<keyword evidence="4 7" id="KW-0285">Flavoprotein</keyword>
<feature type="domain" description="Acyl-CoA dehydrogenase/oxidase N-terminal" evidence="11">
    <location>
        <begin position="30"/>
        <end position="133"/>
    </location>
</feature>
<sequence length="410" mass="43855">MTTETTETTTGTATATATTGAGGPAGAADVLKRVREFVRAELLSKGEYFDGLPEQPTAESARLHAAGLANWWIPAAYGGAGASLADSVDIVSELAYGDAGFAFGSFLPVLGTVMLQLHGEEEVARPVLERLVRDGGRLGILGSEEDAGSELNRTATTFRRDGDDLVLDGEKYFSTNSDPADTLLVLARSADDDGDYAVVAVPRATPGVEIVKRWDMLGVRGSGTYRVRLRDCRVPAAGRLRGNGLRLLEIGLNASRILIAATAIGVARRIRDLSMEYAAQKRIKGAPLRENAVFAAKLGQIEMTIDVMRNQCRAAAAEFDRFLAAENPAAALYRVGTLRSALAAKLYCGQAGWEVATTGSEMFGGLGYTHDHPIGKLVRDLRYVSIVEGGDDVMRELLYARYVVPAGKRR</sequence>
<evidence type="ECO:0000256" key="3">
    <source>
        <dbReference type="ARBA" id="ARBA00019125"/>
    </source>
</evidence>
<dbReference type="InterPro" id="IPR009100">
    <property type="entry name" value="AcylCoA_DH/oxidase_NM_dom_sf"/>
</dbReference>
<dbReference type="InterPro" id="IPR036250">
    <property type="entry name" value="AcylCo_DH-like_C"/>
</dbReference>
<dbReference type="InterPro" id="IPR009075">
    <property type="entry name" value="AcylCo_DH/oxidase_C"/>
</dbReference>
<evidence type="ECO:0000259" key="11">
    <source>
        <dbReference type="Pfam" id="PF02771"/>
    </source>
</evidence>
<dbReference type="InterPro" id="IPR046373">
    <property type="entry name" value="Acyl-CoA_Oxase/DH_mid-dom_sf"/>
</dbReference>
<dbReference type="EMBL" id="JAUSYA010000001">
    <property type="protein sequence ID" value="MDQ0685390.1"/>
    <property type="molecule type" value="Genomic_DNA"/>
</dbReference>
<accession>A0ABU0Q3Z6</accession>